<sequence length="119" mass="13656">MHGIRVLSVVLSVLSSVVSFSCKFPNILKNIGMPLSCPLRSEWRVGSRLLIFVTLQLLSFDFATKELWLGMVGGWICFVAESDAGFIFSFLFFSSEKRLIHEELPVIFYSLYLPWLFRI</sequence>
<accession>Q6R994</accession>
<keyword evidence="1" id="KW-0496">Mitochondrion</keyword>
<dbReference type="EMBL" id="AY506529">
    <property type="protein sequence ID" value="AAR91125.1"/>
    <property type="molecule type" value="Genomic_DNA"/>
</dbReference>
<dbReference type="STRING" id="4577.Q6R994"/>
<dbReference type="PROSITE" id="PS51257">
    <property type="entry name" value="PROKAR_LIPOPROTEIN"/>
    <property type="match status" value="1"/>
</dbReference>
<evidence type="ECO:0000313" key="2">
    <source>
        <dbReference type="Proteomes" id="UP000007305"/>
    </source>
</evidence>
<proteinExistence type="predicted"/>
<keyword evidence="2" id="KW-1185">Reference proteome</keyword>
<dbReference type="GeneID" id="4055930"/>
<dbReference type="RefSeq" id="YP_588414.1">
    <property type="nucleotide sequence ID" value="NC_007982.1"/>
</dbReference>
<dbReference type="HOGENOM" id="CLU_2064943_0_0_1"/>
<reference evidence="1 2" key="1">
    <citation type="journal article" date="2004" name="Plant Physiol.">
        <title>Sequence and comparative analysis of the maize NB mitochondrial genome.</title>
        <authorList>
            <person name="Clifton S.W."/>
            <person name="Minx P."/>
            <person name="Fauron C.M.-R."/>
            <person name="Gibson M."/>
            <person name="Allen J.O."/>
            <person name="Sun H."/>
            <person name="Thompson M."/>
            <person name="Barbazuk W.B."/>
            <person name="Kanuganti S."/>
            <person name="Tayloe C."/>
            <person name="Meyer L."/>
            <person name="Wilson R.K."/>
            <person name="Newton K.J."/>
        </authorList>
    </citation>
    <scope>NUCLEOTIDE SEQUENCE</scope>
    <source>
        <strain evidence="2">cv. B37N</strain>
    </source>
</reference>
<dbReference type="AlphaFoldDB" id="Q6R994"/>
<dbReference type="Proteomes" id="UP000007305">
    <property type="component" value="Mitochondrion"/>
</dbReference>
<geneLocation type="mitochondrion" evidence="1"/>
<dbReference type="PaxDb" id="4577-GRMZM5G891801_P01"/>
<organism evidence="1 2">
    <name type="scientific">Zea mays</name>
    <name type="common">Maize</name>
    <dbReference type="NCBI Taxonomy" id="4577"/>
    <lineage>
        <taxon>Eukaryota</taxon>
        <taxon>Viridiplantae</taxon>
        <taxon>Streptophyta</taxon>
        <taxon>Embryophyta</taxon>
        <taxon>Tracheophyta</taxon>
        <taxon>Spermatophyta</taxon>
        <taxon>Magnoliopsida</taxon>
        <taxon>Liliopsida</taxon>
        <taxon>Poales</taxon>
        <taxon>Poaceae</taxon>
        <taxon>PACMAD clade</taxon>
        <taxon>Panicoideae</taxon>
        <taxon>Andropogonodae</taxon>
        <taxon>Andropogoneae</taxon>
        <taxon>Tripsacinae</taxon>
        <taxon>Zea</taxon>
    </lineage>
</organism>
<protein>
    <submittedName>
        <fullName evidence="1">Uncharacterized protein orf119-c</fullName>
    </submittedName>
</protein>
<dbReference type="InParanoid" id="Q6R994"/>
<name>Q6R994_MAIZE</name>
<gene>
    <name evidence="1" type="primary">orf119-c</name>
</gene>
<evidence type="ECO:0000313" key="1">
    <source>
        <dbReference type="EMBL" id="AAR91125.1"/>
    </source>
</evidence>